<protein>
    <submittedName>
        <fullName evidence="2">Uncharacterized protein</fullName>
    </submittedName>
</protein>
<evidence type="ECO:0000313" key="3">
    <source>
        <dbReference type="Proteomes" id="UP000054537"/>
    </source>
</evidence>
<keyword evidence="1" id="KW-0472">Membrane</keyword>
<keyword evidence="1" id="KW-1133">Transmembrane helix</keyword>
<proteinExistence type="predicted"/>
<keyword evidence="1" id="KW-0812">Transmembrane</keyword>
<feature type="transmembrane region" description="Helical" evidence="1">
    <location>
        <begin position="69"/>
        <end position="92"/>
    </location>
</feature>
<dbReference type="OrthoDB" id="3295340at2"/>
<organism evidence="2 3">
    <name type="scientific">Actinoplanes utahensis</name>
    <dbReference type="NCBI Taxonomy" id="1869"/>
    <lineage>
        <taxon>Bacteria</taxon>
        <taxon>Bacillati</taxon>
        <taxon>Actinomycetota</taxon>
        <taxon>Actinomycetes</taxon>
        <taxon>Micromonosporales</taxon>
        <taxon>Micromonosporaceae</taxon>
        <taxon>Actinoplanes</taxon>
    </lineage>
</organism>
<reference evidence="2 3" key="1">
    <citation type="submission" date="2014-10" db="EMBL/GenBank/DDBJ databases">
        <title>Draft genome sequence of Actinoplanes utahensis NRRL 12052.</title>
        <authorList>
            <person name="Velasco-Bucheli B."/>
            <person name="del Cerro C."/>
            <person name="Hormigo D."/>
            <person name="Garcia J.L."/>
            <person name="Acebal C."/>
            <person name="Arroyo M."/>
            <person name="de la Mata I."/>
        </authorList>
    </citation>
    <scope>NUCLEOTIDE SEQUENCE [LARGE SCALE GENOMIC DNA]</scope>
    <source>
        <strain evidence="2 3">NRRL 12052</strain>
    </source>
</reference>
<sequence>MTDELHLLDRLGTQLDPPDGPSAALRSRVMAEFVADGTLPHATTPLPRRGALASWMRQLRSPESTTRSWWLLPGLAAAVAAVLAGPFIVGLWPEGGPRTGPAPDSAPATFAPGATAARAVDTSVFGKAGSDRSDYMVFKSPETLAADKNVTAVFAGQVVGFTQGRALSGDGLEQKHVVMKVSVSKAIKGPDGDGGFAYVEMPQPICARNVPCSTVADFNKAVPTGTKVMVFGEDATEVAPAGGRFSNNQAGRPADARLIQPTPQGLLFESATAEGSTIVGAYEKVEDMPIGWHKDLPAGINGLATRLKAAQIDN</sequence>
<gene>
    <name evidence="2" type="ORF">MB27_01095</name>
</gene>
<dbReference type="Proteomes" id="UP000054537">
    <property type="component" value="Unassembled WGS sequence"/>
</dbReference>
<accession>A0A0A6USZ2</accession>
<evidence type="ECO:0000313" key="2">
    <source>
        <dbReference type="EMBL" id="KHD79240.1"/>
    </source>
</evidence>
<comment type="caution">
    <text evidence="2">The sequence shown here is derived from an EMBL/GenBank/DDBJ whole genome shotgun (WGS) entry which is preliminary data.</text>
</comment>
<dbReference type="AlphaFoldDB" id="A0A0A6USZ2"/>
<name>A0A0A6USZ2_ACTUT</name>
<dbReference type="RefSeq" id="WP_043521707.1">
    <property type="nucleotide sequence ID" value="NZ_BAABKU010000007.1"/>
</dbReference>
<dbReference type="EMBL" id="JRTT01000001">
    <property type="protein sequence ID" value="KHD79240.1"/>
    <property type="molecule type" value="Genomic_DNA"/>
</dbReference>
<keyword evidence="3" id="KW-1185">Reference proteome</keyword>
<evidence type="ECO:0000256" key="1">
    <source>
        <dbReference type="SAM" id="Phobius"/>
    </source>
</evidence>